<dbReference type="InterPro" id="IPR001031">
    <property type="entry name" value="Thioesterase"/>
</dbReference>
<gene>
    <name evidence="2" type="ORF">PFICI_14635</name>
</gene>
<dbReference type="OMA" id="KLGWEQY"/>
<evidence type="ECO:0000313" key="3">
    <source>
        <dbReference type="Proteomes" id="UP000030651"/>
    </source>
</evidence>
<keyword evidence="3" id="KW-1185">Reference proteome</keyword>
<reference evidence="3" key="1">
    <citation type="journal article" date="2015" name="BMC Genomics">
        <title>Genomic and transcriptomic analysis of the endophytic fungus Pestalotiopsis fici reveals its lifestyle and high potential for synthesis of natural products.</title>
        <authorList>
            <person name="Wang X."/>
            <person name="Zhang X."/>
            <person name="Liu L."/>
            <person name="Xiang M."/>
            <person name="Wang W."/>
            <person name="Sun X."/>
            <person name="Che Y."/>
            <person name="Guo L."/>
            <person name="Liu G."/>
            <person name="Guo L."/>
            <person name="Wang C."/>
            <person name="Yin W.B."/>
            <person name="Stadler M."/>
            <person name="Zhang X."/>
            <person name="Liu X."/>
        </authorList>
    </citation>
    <scope>NUCLEOTIDE SEQUENCE [LARGE SCALE GENOMIC DNA]</scope>
    <source>
        <strain evidence="3">W106-1 / CGMCC3.15140</strain>
    </source>
</reference>
<dbReference type="eggNOG" id="ENOG502S3GI">
    <property type="taxonomic scope" value="Eukaryota"/>
</dbReference>
<dbReference type="Pfam" id="PF00975">
    <property type="entry name" value="Thioesterase"/>
    <property type="match status" value="1"/>
</dbReference>
<dbReference type="HOGENOM" id="CLU_066049_0_0_1"/>
<name>W3WIT2_PESFW</name>
<dbReference type="SUPFAM" id="SSF53474">
    <property type="entry name" value="alpha/beta-Hydrolases"/>
    <property type="match status" value="1"/>
</dbReference>
<protein>
    <recommendedName>
        <fullName evidence="1">Thioesterase domain-containing protein</fullName>
    </recommendedName>
</protein>
<evidence type="ECO:0000313" key="2">
    <source>
        <dbReference type="EMBL" id="ETS73689.1"/>
    </source>
</evidence>
<feature type="domain" description="Thioesterase" evidence="1">
    <location>
        <begin position="24"/>
        <end position="165"/>
    </location>
</feature>
<dbReference type="RefSeq" id="XP_007841407.1">
    <property type="nucleotide sequence ID" value="XM_007843216.1"/>
</dbReference>
<dbReference type="EMBL" id="KI912121">
    <property type="protein sequence ID" value="ETS73689.1"/>
    <property type="molecule type" value="Genomic_DNA"/>
</dbReference>
<dbReference type="AlphaFoldDB" id="W3WIT2"/>
<proteinExistence type="predicted"/>
<dbReference type="InParanoid" id="W3WIT2"/>
<dbReference type="Proteomes" id="UP000030651">
    <property type="component" value="Unassembled WGS sequence"/>
</dbReference>
<dbReference type="KEGG" id="pfy:PFICI_14635"/>
<evidence type="ECO:0000259" key="1">
    <source>
        <dbReference type="Pfam" id="PF00975"/>
    </source>
</evidence>
<organism evidence="2 3">
    <name type="scientific">Pestalotiopsis fici (strain W106-1 / CGMCC3.15140)</name>
    <dbReference type="NCBI Taxonomy" id="1229662"/>
    <lineage>
        <taxon>Eukaryota</taxon>
        <taxon>Fungi</taxon>
        <taxon>Dikarya</taxon>
        <taxon>Ascomycota</taxon>
        <taxon>Pezizomycotina</taxon>
        <taxon>Sordariomycetes</taxon>
        <taxon>Xylariomycetidae</taxon>
        <taxon>Amphisphaeriales</taxon>
        <taxon>Sporocadaceae</taxon>
        <taxon>Pestalotiopsis</taxon>
    </lineage>
</organism>
<sequence length="276" mass="30765">MSAYLGNPALIYEGPDWLPEPRAPLILIHDGGGTTFSYHCLDPTNRPLWGVENARLHEGGWWEGGIPEMARHYIDLIGKALPNGGEIILGGWSLGGILSLEMAHQIATDKDLRPKFTVLGIVMVDSLLPPPRGTPATDTTQKPQELGRVTDRTPDEIRALDLKAKVDVNMTHARRMVARWEPPRWKKAAAGPVLRPPPTILLRANEAVDGPTPSFADFARGDRMLGWGWYNEENGRFLRGVVDIQGHHFSVFKDEYIEDITAKICEAANKLEDEYY</sequence>
<dbReference type="InterPro" id="IPR029058">
    <property type="entry name" value="AB_hydrolase_fold"/>
</dbReference>
<dbReference type="Gene3D" id="3.40.50.1820">
    <property type="entry name" value="alpha/beta hydrolase"/>
    <property type="match status" value="1"/>
</dbReference>
<dbReference type="GeneID" id="19279648"/>
<dbReference type="OrthoDB" id="10253869at2759"/>
<accession>W3WIT2</accession>